<dbReference type="Gene3D" id="3.30.1370.220">
    <property type="match status" value="1"/>
</dbReference>
<reference evidence="1 2" key="1">
    <citation type="journal article" date="2011" name="J. Bacteriol.">
        <title>Complete genome sequence of the Thermophilic Bacterium Exiguobacterium sp. AT1b.</title>
        <authorList>
            <person name="Vishnivetskaya T.A."/>
            <person name="Lucas S."/>
            <person name="Copeland A."/>
            <person name="Lapidus A."/>
            <person name="Glavina Del Rio T."/>
            <person name="Dalin E."/>
            <person name="Tice H."/>
            <person name="Bruce D.C."/>
            <person name="Goodwin L.A."/>
            <person name="Pitluck S."/>
            <person name="Saunders E."/>
            <person name="Brettin T."/>
            <person name="Detter C."/>
            <person name="Han C."/>
            <person name="Larimer F."/>
            <person name="Land M.L."/>
            <person name="Hauser L.J."/>
            <person name="Kyrpides N.C."/>
            <person name="Ovchinnikova G."/>
            <person name="Kathariou S."/>
            <person name="Ramaley R.F."/>
            <person name="Rodrigues D.F."/>
            <person name="Hendrix C."/>
            <person name="Richardson P."/>
            <person name="Tiedje J.M."/>
        </authorList>
    </citation>
    <scope>NUCLEOTIDE SEQUENCE [LARGE SCALE GENOMIC DNA]</scope>
    <source>
        <strain evidence="2">ATCC BAA-1283 / AT1b</strain>
    </source>
</reference>
<dbReference type="AlphaFoldDB" id="C4L0Q5"/>
<protein>
    <recommendedName>
        <fullName evidence="3">Phage tail sheath protein</fullName>
    </recommendedName>
</protein>
<proteinExistence type="predicted"/>
<keyword evidence="2" id="KW-1185">Reference proteome</keyword>
<dbReference type="Gene3D" id="3.40.50.11790">
    <property type="match status" value="1"/>
</dbReference>
<dbReference type="Gene3D" id="3.30.1490.450">
    <property type="match status" value="1"/>
</dbReference>
<dbReference type="Proteomes" id="UP000000716">
    <property type="component" value="Chromosome"/>
</dbReference>
<dbReference type="RefSeq" id="WP_012726092.1">
    <property type="nucleotide sequence ID" value="NC_012673.1"/>
</dbReference>
<evidence type="ECO:0008006" key="3">
    <source>
        <dbReference type="Google" id="ProtNLM"/>
    </source>
</evidence>
<dbReference type="HOGENOM" id="CLU_608127_0_0_9"/>
<dbReference type="EMBL" id="CP001615">
    <property type="protein sequence ID" value="ACQ68973.1"/>
    <property type="molecule type" value="Genomic_DNA"/>
</dbReference>
<name>C4L0Q5_EXISA</name>
<accession>C4L0Q5</accession>
<dbReference type="KEGG" id="eat:EAT1b_0038"/>
<dbReference type="eggNOG" id="ENOG502Z8I6">
    <property type="taxonomic scope" value="Bacteria"/>
</dbReference>
<evidence type="ECO:0000313" key="1">
    <source>
        <dbReference type="EMBL" id="ACQ68973.1"/>
    </source>
</evidence>
<sequence length="463" mass="49738">MSGSYQFGQSKDLSGVYSEIATAIDAVASGARGIVTYPFTAAWGPVNELQDVYNQADFASVYAAKEEGFTAKKVHDLAFLGLPSLVLGYRLASVTAAAATIVLADGWELETKYPTELPFVAKVTDALTGGKAIEVTLNGTQVMKVSGATPDALAMAIDVSDYLRVKTKGAALPENVAGVSAIGGNNGENVTAVEYAAYRETIEADGRAKAIALDSYADPAEVAATVAWLKRVREEGLYISFVNGGPHAWDADLDAANTVSKDYNYRAIVNVGNGVDGYSAGEMAIFIAARVASVALNRQLTDEVIPFQQVNKKLTQSKRITAKRAGTLIFVQKGDLVEIDEAVNTFTTVTDPEKQRIEFGKIRVSNTIDQVLTDTEAFGGQYKKNRSNTENARETYAALIEQDYFGSLIGQDVLQPGATYRPDADYHGTDAAYKAKADEAFFTAAFKVVDGMEKVYQKMNISF</sequence>
<organism evidence="1 2">
    <name type="scientific">Exiguobacterium sp. (strain ATCC BAA-1283 / AT1b)</name>
    <dbReference type="NCBI Taxonomy" id="360911"/>
    <lineage>
        <taxon>Bacteria</taxon>
        <taxon>Bacillati</taxon>
        <taxon>Bacillota</taxon>
        <taxon>Bacilli</taxon>
        <taxon>Bacillales</taxon>
        <taxon>Bacillales Family XII. Incertae Sedis</taxon>
        <taxon>Exiguobacterium</taxon>
    </lineage>
</organism>
<dbReference type="OrthoDB" id="89060at2"/>
<evidence type="ECO:0000313" key="2">
    <source>
        <dbReference type="Proteomes" id="UP000000716"/>
    </source>
</evidence>
<dbReference type="STRING" id="360911.EAT1b_0038"/>
<gene>
    <name evidence="1" type="ordered locus">EAT1b_0038</name>
</gene>